<evidence type="ECO:0000256" key="1">
    <source>
        <dbReference type="SAM" id="MobiDB-lite"/>
    </source>
</evidence>
<dbReference type="InterPro" id="IPR011583">
    <property type="entry name" value="Chitinase_II/V-like_cat"/>
</dbReference>
<dbReference type="PANTHER" id="PTHR11177">
    <property type="entry name" value="CHITINASE"/>
    <property type="match status" value="1"/>
</dbReference>
<feature type="region of interest" description="Disordered" evidence="1">
    <location>
        <begin position="1"/>
        <end position="44"/>
    </location>
</feature>
<feature type="transmembrane region" description="Helical" evidence="2">
    <location>
        <begin position="52"/>
        <end position="73"/>
    </location>
</feature>
<dbReference type="Pfam" id="PF00704">
    <property type="entry name" value="Glyco_hydro_18"/>
    <property type="match status" value="1"/>
</dbReference>
<keyword evidence="2" id="KW-0812">Transmembrane</keyword>
<dbReference type="Proteomes" id="UP000237144">
    <property type="component" value="Unassembled WGS sequence"/>
</dbReference>
<feature type="compositionally biased region" description="Low complexity" evidence="1">
    <location>
        <begin position="130"/>
        <end position="146"/>
    </location>
</feature>
<feature type="compositionally biased region" description="Low complexity" evidence="1">
    <location>
        <begin position="13"/>
        <end position="25"/>
    </location>
</feature>
<accession>A0A2S5BB24</accession>
<feature type="compositionally biased region" description="Low complexity" evidence="1">
    <location>
        <begin position="155"/>
        <end position="183"/>
    </location>
</feature>
<keyword evidence="2" id="KW-0472">Membrane</keyword>
<evidence type="ECO:0000259" key="3">
    <source>
        <dbReference type="PROSITE" id="PS51910"/>
    </source>
</evidence>
<sequence length="509" mass="52995">MGRHAKHYDDESPPSSSNTDTGSSSDSDDEKAPIKQHRRRRSRPAAYANNRIWLALAIVVFAVALLVAVSYYYKKSGSQSSINDTGASTEGSTGNGVGSGPSSSSGGSSGGGSTSSDSSGNALPDDESDTSSPVSSSDTAGSSGSAFPGGGGSSGSASKTGASAAASPTSGSSSSNANSGKGSHQLLGFWETWSTAAEKGKIDLNEGSPGQAKEWVAAAKKAGCKAVISIGGWSGSNTFSSLVATEQSRTDFIGSIADMLEETDADGADLDWEYPGRAGNTQDFDVKNDLNNWLEFMKALRTKLGKDKIISADTSAGPWVGADGNPSKDMSGFAAVMDFITIMTYDAVTYSSKTTGPNFAYEDTCAPAAQKFNIAKSVTSWTDAKFPANKIMLGIVSYGYAWKVAQVKDGGGANGATSAIYQTASSTLTEKDGSVTYDQVTAKASPLQSASREVRLTCLREKKLSSMKRTFDKCSSTPFLYSSSDQLFITYDDEESIKIKGGYAGKNER</sequence>
<dbReference type="Gene3D" id="3.20.20.80">
    <property type="entry name" value="Glycosidases"/>
    <property type="match status" value="1"/>
</dbReference>
<dbReference type="InterPro" id="IPR001223">
    <property type="entry name" value="Glyco_hydro18_cat"/>
</dbReference>
<dbReference type="InterPro" id="IPR050314">
    <property type="entry name" value="Glycosyl_Hydrlase_18"/>
</dbReference>
<evidence type="ECO:0000256" key="2">
    <source>
        <dbReference type="SAM" id="Phobius"/>
    </source>
</evidence>
<dbReference type="SUPFAM" id="SSF51445">
    <property type="entry name" value="(Trans)glycosidases"/>
    <property type="match status" value="1"/>
</dbReference>
<dbReference type="PANTHER" id="PTHR11177:SF317">
    <property type="entry name" value="CHITINASE 12-RELATED"/>
    <property type="match status" value="1"/>
</dbReference>
<evidence type="ECO:0000313" key="5">
    <source>
        <dbReference type="Proteomes" id="UP000237144"/>
    </source>
</evidence>
<organism evidence="4 5">
    <name type="scientific">Rhodotorula taiwanensis</name>
    <dbReference type="NCBI Taxonomy" id="741276"/>
    <lineage>
        <taxon>Eukaryota</taxon>
        <taxon>Fungi</taxon>
        <taxon>Dikarya</taxon>
        <taxon>Basidiomycota</taxon>
        <taxon>Pucciniomycotina</taxon>
        <taxon>Microbotryomycetes</taxon>
        <taxon>Sporidiobolales</taxon>
        <taxon>Sporidiobolaceae</taxon>
        <taxon>Rhodotorula</taxon>
    </lineage>
</organism>
<name>A0A2S5BB24_9BASI</name>
<dbReference type="STRING" id="741276.A0A2S5BB24"/>
<dbReference type="GO" id="GO:0008061">
    <property type="term" value="F:chitin binding"/>
    <property type="evidence" value="ECO:0007669"/>
    <property type="project" value="InterPro"/>
</dbReference>
<dbReference type="InterPro" id="IPR029070">
    <property type="entry name" value="Chitinase_insertion_sf"/>
</dbReference>
<dbReference type="GO" id="GO:0006032">
    <property type="term" value="P:chitin catabolic process"/>
    <property type="evidence" value="ECO:0007669"/>
    <property type="project" value="TreeGrafter"/>
</dbReference>
<feature type="domain" description="GH18" evidence="3">
    <location>
        <begin position="154"/>
        <end position="509"/>
    </location>
</feature>
<proteinExistence type="predicted"/>
<dbReference type="OrthoDB" id="73875at2759"/>
<keyword evidence="5" id="KW-1185">Reference proteome</keyword>
<dbReference type="EMBL" id="PJQD01000030">
    <property type="protein sequence ID" value="POY73964.1"/>
    <property type="molecule type" value="Genomic_DNA"/>
</dbReference>
<dbReference type="GO" id="GO:0005576">
    <property type="term" value="C:extracellular region"/>
    <property type="evidence" value="ECO:0007669"/>
    <property type="project" value="TreeGrafter"/>
</dbReference>
<dbReference type="SMART" id="SM00636">
    <property type="entry name" value="Glyco_18"/>
    <property type="match status" value="1"/>
</dbReference>
<dbReference type="Gene3D" id="3.10.50.10">
    <property type="match status" value="1"/>
</dbReference>
<dbReference type="AlphaFoldDB" id="A0A2S5BB24"/>
<keyword evidence="2" id="KW-1133">Transmembrane helix</keyword>
<dbReference type="GO" id="GO:0005975">
    <property type="term" value="P:carbohydrate metabolic process"/>
    <property type="evidence" value="ECO:0007669"/>
    <property type="project" value="InterPro"/>
</dbReference>
<gene>
    <name evidence="4" type="ORF">BMF94_2972</name>
</gene>
<feature type="compositionally biased region" description="Basic residues" evidence="1">
    <location>
        <begin position="34"/>
        <end position="43"/>
    </location>
</feature>
<dbReference type="InterPro" id="IPR017853">
    <property type="entry name" value="GH"/>
</dbReference>
<reference evidence="4 5" key="1">
    <citation type="journal article" date="2018" name="Front. Microbiol.">
        <title>Prospects for Fungal Bioremediation of Acidic Radioactive Waste Sites: Characterization and Genome Sequence of Rhodotorula taiwanensis MD1149.</title>
        <authorList>
            <person name="Tkavc R."/>
            <person name="Matrosova V.Y."/>
            <person name="Grichenko O.E."/>
            <person name="Gostincar C."/>
            <person name="Volpe R.P."/>
            <person name="Klimenkova P."/>
            <person name="Gaidamakova E.K."/>
            <person name="Zhou C.E."/>
            <person name="Stewart B.J."/>
            <person name="Lyman M.G."/>
            <person name="Malfatti S.A."/>
            <person name="Rubinfeld B."/>
            <person name="Courtot M."/>
            <person name="Singh J."/>
            <person name="Dalgard C.L."/>
            <person name="Hamilton T."/>
            <person name="Frey K.G."/>
            <person name="Gunde-Cimerman N."/>
            <person name="Dugan L."/>
            <person name="Daly M.J."/>
        </authorList>
    </citation>
    <scope>NUCLEOTIDE SEQUENCE [LARGE SCALE GENOMIC DNA]</scope>
    <source>
        <strain evidence="4 5">MD1149</strain>
    </source>
</reference>
<dbReference type="GO" id="GO:0004568">
    <property type="term" value="F:chitinase activity"/>
    <property type="evidence" value="ECO:0007669"/>
    <property type="project" value="TreeGrafter"/>
</dbReference>
<evidence type="ECO:0000313" key="4">
    <source>
        <dbReference type="EMBL" id="POY73964.1"/>
    </source>
</evidence>
<dbReference type="PROSITE" id="PS51910">
    <property type="entry name" value="GH18_2"/>
    <property type="match status" value="1"/>
</dbReference>
<protein>
    <recommendedName>
        <fullName evidence="3">GH18 domain-containing protein</fullName>
    </recommendedName>
</protein>
<comment type="caution">
    <text evidence="4">The sequence shown here is derived from an EMBL/GenBank/DDBJ whole genome shotgun (WGS) entry which is preliminary data.</text>
</comment>
<feature type="region of interest" description="Disordered" evidence="1">
    <location>
        <begin position="77"/>
        <end position="183"/>
    </location>
</feature>